<evidence type="ECO:0000313" key="2">
    <source>
        <dbReference type="Proteomes" id="UP000006334"/>
    </source>
</evidence>
<gene>
    <name evidence="1" type="ORF">GLIP_0433</name>
</gene>
<keyword evidence="2" id="KW-1185">Reference proteome</keyword>
<dbReference type="InterPro" id="IPR014917">
    <property type="entry name" value="DUF1800"/>
</dbReference>
<dbReference type="EMBL" id="BAEN01000014">
    <property type="protein sequence ID" value="GAC13080.1"/>
    <property type="molecule type" value="Genomic_DNA"/>
</dbReference>
<dbReference type="Pfam" id="PF08811">
    <property type="entry name" value="DUF1800"/>
    <property type="match status" value="1"/>
</dbReference>
<dbReference type="STRING" id="1127673.GLIP_0433"/>
<dbReference type="AlphaFoldDB" id="K6YP06"/>
<comment type="caution">
    <text evidence="1">The sequence shown here is derived from an EMBL/GenBank/DDBJ whole genome shotgun (WGS) entry which is preliminary data.</text>
</comment>
<protein>
    <recommendedName>
        <fullName evidence="3">DUF1800 domain-containing protein</fullName>
    </recommendedName>
</protein>
<sequence length="459" mass="51294">MSSKRAYIAANRFGYGANQRTIEQIQGDPLDWLVAQLSPDSISSEMHTLNIQWDSKQAAQQLTLYRQQRKQERKKQVSGQVISQENMMAISSDGIRKNITKHVFQSVSHVISQQIVSSRPFFWRLVDFFSNHFSVTANGLNMRALAQTLELEAIASNLSGNFSDMLIAVESHPAMLVYLNNEQSVGPNSKIGKRSKGKKGLNENLAREILELHTLGVNAGYNQADVTELAKAITGWSLSQQGVEGFEFRKQAHEPGSRDVFGKTYAAVGVQQGKQILFDLSNSPHTAKFVSEKLAKHFISDNPPTELVNDMVKAWLKTAGSLPHVVNAMLKNPLSWSFSNAKFKTPREFLVSTCRACELNEIRPDYVKSLTILGQQPFSAGSPAGFKDSQEYWAGPRAMMGRIEWADHVSKFVKSPPLDIARQALGPFLHERTIKAMSRAESKRQAISLMLLSPEFQKR</sequence>
<organism evidence="1 2">
    <name type="scientific">Aliiglaciecola lipolytica E3</name>
    <dbReference type="NCBI Taxonomy" id="1127673"/>
    <lineage>
        <taxon>Bacteria</taxon>
        <taxon>Pseudomonadati</taxon>
        <taxon>Pseudomonadota</taxon>
        <taxon>Gammaproteobacteria</taxon>
        <taxon>Alteromonadales</taxon>
        <taxon>Alteromonadaceae</taxon>
        <taxon>Aliiglaciecola</taxon>
    </lineage>
</organism>
<dbReference type="OrthoDB" id="9772295at2"/>
<reference evidence="1 2" key="1">
    <citation type="journal article" date="2017" name="Antonie Van Leeuwenhoek">
        <title>Rhizobium rhizosphaerae sp. nov., a novel species isolated from rice rhizosphere.</title>
        <authorList>
            <person name="Zhao J.J."/>
            <person name="Zhang J."/>
            <person name="Zhang R.J."/>
            <person name="Zhang C.W."/>
            <person name="Yin H.Q."/>
            <person name="Zhang X.X."/>
        </authorList>
    </citation>
    <scope>NUCLEOTIDE SEQUENCE [LARGE SCALE GENOMIC DNA]</scope>
    <source>
        <strain evidence="1 2">E3</strain>
    </source>
</reference>
<accession>K6YP06</accession>
<dbReference type="eggNOG" id="COG5267">
    <property type="taxonomic scope" value="Bacteria"/>
</dbReference>
<proteinExistence type="predicted"/>
<evidence type="ECO:0008006" key="3">
    <source>
        <dbReference type="Google" id="ProtNLM"/>
    </source>
</evidence>
<dbReference type="Proteomes" id="UP000006334">
    <property type="component" value="Unassembled WGS sequence"/>
</dbReference>
<name>K6YP06_9ALTE</name>
<dbReference type="RefSeq" id="WP_008842900.1">
    <property type="nucleotide sequence ID" value="NZ_BAEN01000014.1"/>
</dbReference>
<evidence type="ECO:0000313" key="1">
    <source>
        <dbReference type="EMBL" id="GAC13080.1"/>
    </source>
</evidence>